<dbReference type="EMBL" id="BGPR01036371">
    <property type="protein sequence ID" value="GBO11567.1"/>
    <property type="molecule type" value="Genomic_DNA"/>
</dbReference>
<evidence type="ECO:0000256" key="1">
    <source>
        <dbReference type="SAM" id="MobiDB-lite"/>
    </source>
</evidence>
<proteinExistence type="predicted"/>
<evidence type="ECO:0000313" key="3">
    <source>
        <dbReference type="Proteomes" id="UP000499080"/>
    </source>
</evidence>
<feature type="region of interest" description="Disordered" evidence="1">
    <location>
        <begin position="1"/>
        <end position="43"/>
    </location>
</feature>
<protein>
    <submittedName>
        <fullName evidence="2">Uncharacterized protein</fullName>
    </submittedName>
</protein>
<gene>
    <name evidence="2" type="ORF">AVEN_49322_1</name>
</gene>
<reference evidence="2 3" key="1">
    <citation type="journal article" date="2019" name="Sci. Rep.">
        <title>Orb-weaving spider Araneus ventricosus genome elucidates the spidroin gene catalogue.</title>
        <authorList>
            <person name="Kono N."/>
            <person name="Nakamura H."/>
            <person name="Ohtoshi R."/>
            <person name="Moran D.A.P."/>
            <person name="Shinohara A."/>
            <person name="Yoshida Y."/>
            <person name="Fujiwara M."/>
            <person name="Mori M."/>
            <person name="Tomita M."/>
            <person name="Arakawa K."/>
        </authorList>
    </citation>
    <scope>NUCLEOTIDE SEQUENCE [LARGE SCALE GENOMIC DNA]</scope>
</reference>
<feature type="compositionally biased region" description="Basic residues" evidence="1">
    <location>
        <begin position="7"/>
        <end position="28"/>
    </location>
</feature>
<keyword evidence="3" id="KW-1185">Reference proteome</keyword>
<evidence type="ECO:0000313" key="2">
    <source>
        <dbReference type="EMBL" id="GBO11567.1"/>
    </source>
</evidence>
<accession>A0A4Y2UJ36</accession>
<comment type="caution">
    <text evidence="2">The sequence shown here is derived from an EMBL/GenBank/DDBJ whole genome shotgun (WGS) entry which is preliminary data.</text>
</comment>
<dbReference type="Proteomes" id="UP000499080">
    <property type="component" value="Unassembled WGS sequence"/>
</dbReference>
<organism evidence="2 3">
    <name type="scientific">Araneus ventricosus</name>
    <name type="common">Orbweaver spider</name>
    <name type="synonym">Epeira ventricosa</name>
    <dbReference type="NCBI Taxonomy" id="182803"/>
    <lineage>
        <taxon>Eukaryota</taxon>
        <taxon>Metazoa</taxon>
        <taxon>Ecdysozoa</taxon>
        <taxon>Arthropoda</taxon>
        <taxon>Chelicerata</taxon>
        <taxon>Arachnida</taxon>
        <taxon>Araneae</taxon>
        <taxon>Araneomorphae</taxon>
        <taxon>Entelegynae</taxon>
        <taxon>Araneoidea</taxon>
        <taxon>Araneidae</taxon>
        <taxon>Araneus</taxon>
    </lineage>
</organism>
<dbReference type="AlphaFoldDB" id="A0A4Y2UJ36"/>
<name>A0A4Y2UJ36_ARAVE</name>
<sequence length="104" mass="11681">MITKTKITSKGKSRILGKSGIHFKKKRPPPQSLRRGRPPGSKSAQLLKIVADKSVPISGDQSSFLNEKLLDKEKELDKIREEQIQKDLKECFGFNVSDSSKLTE</sequence>